<evidence type="ECO:0000256" key="1">
    <source>
        <dbReference type="ARBA" id="ARBA00023125"/>
    </source>
</evidence>
<dbReference type="CDD" id="cd00093">
    <property type="entry name" value="HTH_XRE"/>
    <property type="match status" value="1"/>
</dbReference>
<dbReference type="GO" id="GO:0003677">
    <property type="term" value="F:DNA binding"/>
    <property type="evidence" value="ECO:0007669"/>
    <property type="project" value="UniProtKB-KW"/>
</dbReference>
<keyword evidence="4" id="KW-1185">Reference proteome</keyword>
<dbReference type="STRING" id="1123404.SAMN02745784_00999"/>
<evidence type="ECO:0000313" key="4">
    <source>
        <dbReference type="Proteomes" id="UP000184114"/>
    </source>
</evidence>
<dbReference type="AlphaFoldDB" id="A0A1M4UBN3"/>
<evidence type="ECO:0000259" key="2">
    <source>
        <dbReference type="PROSITE" id="PS50943"/>
    </source>
</evidence>
<dbReference type="GO" id="GO:0003700">
    <property type="term" value="F:DNA-binding transcription factor activity"/>
    <property type="evidence" value="ECO:0007669"/>
    <property type="project" value="TreeGrafter"/>
</dbReference>
<dbReference type="GeneID" id="90996174"/>
<dbReference type="PROSITE" id="PS50943">
    <property type="entry name" value="HTH_CROC1"/>
    <property type="match status" value="1"/>
</dbReference>
<protein>
    <submittedName>
        <fullName evidence="3">Helix-turn-helix domain-containing protein</fullName>
    </submittedName>
</protein>
<dbReference type="Proteomes" id="UP000184114">
    <property type="component" value="Unassembled WGS sequence"/>
</dbReference>
<dbReference type="GO" id="GO:0005829">
    <property type="term" value="C:cytosol"/>
    <property type="evidence" value="ECO:0007669"/>
    <property type="project" value="TreeGrafter"/>
</dbReference>
<dbReference type="RefSeq" id="WP_072973823.1">
    <property type="nucleotide sequence ID" value="NZ_FQTY01000003.1"/>
</dbReference>
<gene>
    <name evidence="3" type="ORF">SAMN02745784_00999</name>
</gene>
<organism evidence="3 4">
    <name type="scientific">Tissierella praeacuta DSM 18095</name>
    <dbReference type="NCBI Taxonomy" id="1123404"/>
    <lineage>
        <taxon>Bacteria</taxon>
        <taxon>Bacillati</taxon>
        <taxon>Bacillota</taxon>
        <taxon>Tissierellia</taxon>
        <taxon>Tissierellales</taxon>
        <taxon>Tissierellaceae</taxon>
        <taxon>Tissierella</taxon>
    </lineage>
</organism>
<proteinExistence type="predicted"/>
<dbReference type="PANTHER" id="PTHR46797">
    <property type="entry name" value="HTH-TYPE TRANSCRIPTIONAL REGULATOR"/>
    <property type="match status" value="1"/>
</dbReference>
<name>A0A1M4UBN3_9FIRM</name>
<sequence>MDLSNIGKRIQNRREELGMKQEELAERVSLSPNYMSAIERGVKIPRLETFIRIANALEVSTDILLEDVLVKGNEIKASNLWEEINHLPSKEQERILRVIEVMVEMETND</sequence>
<feature type="domain" description="HTH cro/C1-type" evidence="2">
    <location>
        <begin position="10"/>
        <end position="64"/>
    </location>
</feature>
<dbReference type="SUPFAM" id="SSF47413">
    <property type="entry name" value="lambda repressor-like DNA-binding domains"/>
    <property type="match status" value="1"/>
</dbReference>
<dbReference type="SMART" id="SM00530">
    <property type="entry name" value="HTH_XRE"/>
    <property type="match status" value="1"/>
</dbReference>
<accession>A0A1M4UBN3</accession>
<dbReference type="Gene3D" id="1.10.260.40">
    <property type="entry name" value="lambda repressor-like DNA-binding domains"/>
    <property type="match status" value="1"/>
</dbReference>
<dbReference type="InterPro" id="IPR050807">
    <property type="entry name" value="TransReg_Diox_bact_type"/>
</dbReference>
<keyword evidence="1" id="KW-0238">DNA-binding</keyword>
<dbReference type="Pfam" id="PF01381">
    <property type="entry name" value="HTH_3"/>
    <property type="match status" value="1"/>
</dbReference>
<dbReference type="EMBL" id="FQTY01000003">
    <property type="protein sequence ID" value="SHE54202.1"/>
    <property type="molecule type" value="Genomic_DNA"/>
</dbReference>
<dbReference type="PANTHER" id="PTHR46797:SF1">
    <property type="entry name" value="METHYLPHOSPHONATE SYNTHASE"/>
    <property type="match status" value="1"/>
</dbReference>
<dbReference type="InterPro" id="IPR010982">
    <property type="entry name" value="Lambda_DNA-bd_dom_sf"/>
</dbReference>
<dbReference type="InterPro" id="IPR001387">
    <property type="entry name" value="Cro/C1-type_HTH"/>
</dbReference>
<reference evidence="4" key="1">
    <citation type="submission" date="2016-11" db="EMBL/GenBank/DDBJ databases">
        <authorList>
            <person name="Varghese N."/>
            <person name="Submissions S."/>
        </authorList>
    </citation>
    <scope>NUCLEOTIDE SEQUENCE [LARGE SCALE GENOMIC DNA]</scope>
    <source>
        <strain evidence="4">DSM 18095</strain>
    </source>
</reference>
<evidence type="ECO:0000313" key="3">
    <source>
        <dbReference type="EMBL" id="SHE54202.1"/>
    </source>
</evidence>